<dbReference type="InterPro" id="IPR015803">
    <property type="entry name" value="Cys-tRNA-ligase"/>
</dbReference>
<dbReference type="Pfam" id="PF01406">
    <property type="entry name" value="tRNA-synt_1e"/>
    <property type="match status" value="1"/>
</dbReference>
<comment type="similarity">
    <text evidence="2">Belongs to the class-I aminoacyl-tRNA synthetase family.</text>
</comment>
<evidence type="ECO:0000256" key="6">
    <source>
        <dbReference type="ARBA" id="ARBA00022741"/>
    </source>
</evidence>
<dbReference type="EC" id="6.1.1.16" evidence="3"/>
<feature type="domain" description="tRNA synthetases class I catalytic" evidence="19">
    <location>
        <begin position="45"/>
        <end position="341"/>
    </location>
</feature>
<comment type="function">
    <text evidence="13">In addition to its role as an aminoacyl-tRNA synthetase, has also cysteine persulfide synthase activity. Produces reactive persulfide species such as cysteine persulfide (CysSSH) from substrate cysteine and mediate direct incorporation of CysSSH into proteins during translations, resulting in protein persulfides and polysulfides. CysSSHs behave as potent antioxidants and cellular protectants.</text>
</comment>
<keyword evidence="5" id="KW-0479">Metal-binding</keyword>
<dbReference type="PANTHER" id="PTHR10890:SF27">
    <property type="entry name" value="CYSTEINE--TRNA LIGASE, MITOCHONDRIAL-RELATED"/>
    <property type="match status" value="1"/>
</dbReference>
<dbReference type="GO" id="GO:0004817">
    <property type="term" value="F:cysteine-tRNA ligase activity"/>
    <property type="evidence" value="ECO:0007669"/>
    <property type="project" value="UniProtKB-EC"/>
</dbReference>
<evidence type="ECO:0000256" key="2">
    <source>
        <dbReference type="ARBA" id="ARBA00005594"/>
    </source>
</evidence>
<evidence type="ECO:0000256" key="5">
    <source>
        <dbReference type="ARBA" id="ARBA00022723"/>
    </source>
</evidence>
<dbReference type="InterPro" id="IPR032678">
    <property type="entry name" value="tRNA-synt_1_cat_dom"/>
</dbReference>
<keyword evidence="9" id="KW-0648">Protein biosynthesis</keyword>
<dbReference type="SUPFAM" id="SSF52374">
    <property type="entry name" value="Nucleotidylyl transferase"/>
    <property type="match status" value="1"/>
</dbReference>
<protein>
    <recommendedName>
        <fullName evidence="3">cysteine--tRNA ligase</fullName>
        <ecNumber evidence="3">6.1.1.16</ecNumber>
    </recommendedName>
    <alternativeName>
        <fullName evidence="11">Cysteinyl-tRNA synthetase</fullName>
    </alternativeName>
</protein>
<comment type="catalytic activity">
    <reaction evidence="18">
        <text>tRNA(Cys) + L-cysteine + ATP = L-cysteinyl-tRNA(Cys) + AMP + diphosphate</text>
        <dbReference type="Rhea" id="RHEA:17773"/>
        <dbReference type="Rhea" id="RHEA-COMP:9661"/>
        <dbReference type="Rhea" id="RHEA-COMP:9679"/>
        <dbReference type="ChEBI" id="CHEBI:30616"/>
        <dbReference type="ChEBI" id="CHEBI:33019"/>
        <dbReference type="ChEBI" id="CHEBI:35235"/>
        <dbReference type="ChEBI" id="CHEBI:78442"/>
        <dbReference type="ChEBI" id="CHEBI:78517"/>
        <dbReference type="ChEBI" id="CHEBI:456215"/>
        <dbReference type="EC" id="6.1.1.16"/>
    </reaction>
    <physiologicalReaction direction="right-to-left" evidence="18">
        <dbReference type="Rhea" id="RHEA:17775"/>
    </physiologicalReaction>
</comment>
<evidence type="ECO:0000256" key="16">
    <source>
        <dbReference type="ARBA" id="ARBA00047731"/>
    </source>
</evidence>
<dbReference type="EMBL" id="CAJNOC010000073">
    <property type="protein sequence ID" value="CAF0712396.1"/>
    <property type="molecule type" value="Genomic_DNA"/>
</dbReference>
<dbReference type="InterPro" id="IPR024909">
    <property type="entry name" value="Cys-tRNA/MSH_ligase"/>
</dbReference>
<evidence type="ECO:0000256" key="18">
    <source>
        <dbReference type="ARBA" id="ARBA00049046"/>
    </source>
</evidence>
<dbReference type="HAMAP" id="MF_00041">
    <property type="entry name" value="Cys_tRNA_synth"/>
    <property type="match status" value="1"/>
</dbReference>
<evidence type="ECO:0000256" key="17">
    <source>
        <dbReference type="ARBA" id="ARBA00048609"/>
    </source>
</evidence>
<dbReference type="PRINTS" id="PR00983">
    <property type="entry name" value="TRNASYNTHCYS"/>
</dbReference>
<organism evidence="20 21">
    <name type="scientific">Brachionus calyciflorus</name>
    <dbReference type="NCBI Taxonomy" id="104777"/>
    <lineage>
        <taxon>Eukaryota</taxon>
        <taxon>Metazoa</taxon>
        <taxon>Spiralia</taxon>
        <taxon>Gnathifera</taxon>
        <taxon>Rotifera</taxon>
        <taxon>Eurotatoria</taxon>
        <taxon>Monogononta</taxon>
        <taxon>Pseudotrocha</taxon>
        <taxon>Ploima</taxon>
        <taxon>Brachionidae</taxon>
        <taxon>Brachionus</taxon>
    </lineage>
</organism>
<evidence type="ECO:0000256" key="12">
    <source>
        <dbReference type="ARBA" id="ARBA00043868"/>
    </source>
</evidence>
<evidence type="ECO:0000256" key="3">
    <source>
        <dbReference type="ARBA" id="ARBA00012832"/>
    </source>
</evidence>
<keyword evidence="7" id="KW-0862">Zinc</keyword>
<dbReference type="Proteomes" id="UP000663879">
    <property type="component" value="Unassembled WGS sequence"/>
</dbReference>
<evidence type="ECO:0000256" key="9">
    <source>
        <dbReference type="ARBA" id="ARBA00022917"/>
    </source>
</evidence>
<evidence type="ECO:0000259" key="19">
    <source>
        <dbReference type="Pfam" id="PF01406"/>
    </source>
</evidence>
<proteinExistence type="inferred from homology"/>
<reference evidence="20" key="1">
    <citation type="submission" date="2021-02" db="EMBL/GenBank/DDBJ databases">
        <authorList>
            <person name="Nowell W R."/>
        </authorList>
    </citation>
    <scope>NUCLEOTIDE SEQUENCE</scope>
    <source>
        <strain evidence="20">Ploen Becks lab</strain>
    </source>
</reference>
<accession>A0A813M9Z4</accession>
<comment type="cofactor">
    <cofactor evidence="1">
        <name>Zn(2+)</name>
        <dbReference type="ChEBI" id="CHEBI:29105"/>
    </cofactor>
</comment>
<dbReference type="GO" id="GO:0005524">
    <property type="term" value="F:ATP binding"/>
    <property type="evidence" value="ECO:0007669"/>
    <property type="project" value="UniProtKB-KW"/>
</dbReference>
<evidence type="ECO:0000256" key="8">
    <source>
        <dbReference type="ARBA" id="ARBA00022840"/>
    </source>
</evidence>
<evidence type="ECO:0000313" key="21">
    <source>
        <dbReference type="Proteomes" id="UP000663879"/>
    </source>
</evidence>
<dbReference type="SUPFAM" id="SSF47323">
    <property type="entry name" value="Anticodon-binding domain of a subclass of class I aminoacyl-tRNA synthetases"/>
    <property type="match status" value="1"/>
</dbReference>
<keyword evidence="21" id="KW-1185">Reference proteome</keyword>
<evidence type="ECO:0000256" key="7">
    <source>
        <dbReference type="ARBA" id="ARBA00022833"/>
    </source>
</evidence>
<dbReference type="Gene3D" id="3.40.50.620">
    <property type="entry name" value="HUPs"/>
    <property type="match status" value="1"/>
</dbReference>
<keyword evidence="6" id="KW-0547">Nucleotide-binding</keyword>
<dbReference type="PANTHER" id="PTHR10890">
    <property type="entry name" value="CYSTEINYL-TRNA SYNTHETASE"/>
    <property type="match status" value="1"/>
</dbReference>
<evidence type="ECO:0000256" key="4">
    <source>
        <dbReference type="ARBA" id="ARBA00022598"/>
    </source>
</evidence>
<evidence type="ECO:0000313" key="20">
    <source>
        <dbReference type="EMBL" id="CAF0712396.1"/>
    </source>
</evidence>
<dbReference type="GO" id="GO:0005737">
    <property type="term" value="C:cytoplasm"/>
    <property type="evidence" value="ECO:0007669"/>
    <property type="project" value="TreeGrafter"/>
</dbReference>
<keyword evidence="10" id="KW-0030">Aminoacyl-tRNA synthetase</keyword>
<evidence type="ECO:0000256" key="14">
    <source>
        <dbReference type="ARBA" id="ARBA00047499"/>
    </source>
</evidence>
<evidence type="ECO:0000256" key="13">
    <source>
        <dbReference type="ARBA" id="ARBA00045476"/>
    </source>
</evidence>
<dbReference type="Gene3D" id="1.20.120.1910">
    <property type="entry name" value="Cysteine-tRNA ligase, C-terminal anti-codon recognition domain"/>
    <property type="match status" value="1"/>
</dbReference>
<keyword evidence="8" id="KW-0067">ATP-binding</keyword>
<name>A0A813M9Z4_9BILA</name>
<dbReference type="AlphaFoldDB" id="A0A813M9Z4"/>
<comment type="catalytic activity">
    <reaction evidence="14">
        <text>S-disulfanyl-L-cysteine + tRNA(Cys) + ATP = (S)-disulfanyl-L-cysteinyl-tRNA(Cys) + AMP + diphosphate</text>
        <dbReference type="Rhea" id="RHEA:78651"/>
        <dbReference type="Rhea" id="RHEA-COMP:9661"/>
        <dbReference type="Rhea" id="RHEA-COMP:19120"/>
        <dbReference type="ChEBI" id="CHEBI:30616"/>
        <dbReference type="ChEBI" id="CHEBI:33019"/>
        <dbReference type="ChEBI" id="CHEBI:78442"/>
        <dbReference type="ChEBI" id="CHEBI:229465"/>
        <dbReference type="ChEBI" id="CHEBI:229521"/>
        <dbReference type="ChEBI" id="CHEBI:456215"/>
    </reaction>
    <physiologicalReaction direction="left-to-right" evidence="14">
        <dbReference type="Rhea" id="RHEA:78652"/>
    </physiologicalReaction>
</comment>
<keyword evidence="4" id="KW-0436">Ligase</keyword>
<sequence length="526" mass="61598">MVLRSYSELKFVTFFKNASRNYFTNSKPQINVFNSLTKTKEPLILKNNILYWYSCGPTVYNSAHIGHASSYVNFDIIKRILTNYFQINVVNLMNITDIDDKIIIRSIQEKKNFLEITKFYENEFLEDLQLLNCKKPDLVLRVTDHVPEIVKFIQRLIDTKKAYVTQSGSVYFNTQVFKIKSFFEQIETENQVHSKDNKEKHHPFDFALWKSKKDPLEPSWESPWGLGRPGWHIECSTLANIAFGRDIDFHSGGKDLVFPHHHNEMVQCCAFHKMDKWSSFWLHTGHLHLKNDVKMSKSLQNTISIREMLDKHSANHFRMFCLLSPYRNDKEYSDEKMVKAANLTNKFSTFLSTCENFANETLKSVKFTAEESEVFQRLDLAKEKISKALADDFNTCLVIDELSEIVNFMNKNFVSKTDIVEVQDLNRHFGCVMGIHNYIKSILELFGMSFNQNSSESCGLKIEPIVDISLKFRSSIRNLALDKTNKLPKEIKMEILKYCDEFRENLNKSKIEFKDHKTETIWKIKH</sequence>
<dbReference type="NCBIfam" id="TIGR00435">
    <property type="entry name" value="cysS"/>
    <property type="match status" value="1"/>
</dbReference>
<evidence type="ECO:0000256" key="15">
    <source>
        <dbReference type="ARBA" id="ARBA00047548"/>
    </source>
</evidence>
<evidence type="ECO:0000256" key="11">
    <source>
        <dbReference type="ARBA" id="ARBA00031499"/>
    </source>
</evidence>
<gene>
    <name evidence="20" type="ORF">OXX778_LOCUS1211</name>
</gene>
<comment type="catalytic activity">
    <reaction evidence="15">
        <text>2 L-cysteine = S-sulfanyl-L-cysteine + L-alanine</text>
        <dbReference type="Rhea" id="RHEA:78543"/>
        <dbReference type="ChEBI" id="CHEBI:35235"/>
        <dbReference type="ChEBI" id="CHEBI:57972"/>
        <dbReference type="ChEBI" id="CHEBI:58591"/>
    </reaction>
    <physiologicalReaction direction="left-to-right" evidence="15">
        <dbReference type="Rhea" id="RHEA:78544"/>
    </physiologicalReaction>
</comment>
<comment type="function">
    <text evidence="12">Mitochondrial cysteine-specific aminoacyl-tRNA synthetase that catalyzes the ATP-dependent ligation of cysteine to tRNA(Cys).</text>
</comment>
<evidence type="ECO:0000256" key="1">
    <source>
        <dbReference type="ARBA" id="ARBA00001947"/>
    </source>
</evidence>
<dbReference type="OrthoDB" id="438179at2759"/>
<dbReference type="GO" id="GO:0006423">
    <property type="term" value="P:cysteinyl-tRNA aminoacylation"/>
    <property type="evidence" value="ECO:0007669"/>
    <property type="project" value="InterPro"/>
</dbReference>
<dbReference type="InterPro" id="IPR014729">
    <property type="entry name" value="Rossmann-like_a/b/a_fold"/>
</dbReference>
<comment type="caution">
    <text evidence="20">The sequence shown here is derived from an EMBL/GenBank/DDBJ whole genome shotgun (WGS) entry which is preliminary data.</text>
</comment>
<comment type="catalytic activity">
    <reaction evidence="17">
        <text>S-sulfanyl-L-cysteine + tRNA(Cys) + ATP = (S)-sulfanyl-L-cysteinyl-tRNA(Cys) + AMP + diphosphate</text>
        <dbReference type="Rhea" id="RHEA:78647"/>
        <dbReference type="Rhea" id="RHEA-COMP:9661"/>
        <dbReference type="Rhea" id="RHEA-COMP:19119"/>
        <dbReference type="ChEBI" id="CHEBI:30616"/>
        <dbReference type="ChEBI" id="CHEBI:33019"/>
        <dbReference type="ChEBI" id="CHEBI:58591"/>
        <dbReference type="ChEBI" id="CHEBI:78442"/>
        <dbReference type="ChEBI" id="CHEBI:229520"/>
        <dbReference type="ChEBI" id="CHEBI:456215"/>
    </reaction>
    <physiologicalReaction direction="left-to-right" evidence="17">
        <dbReference type="Rhea" id="RHEA:78648"/>
    </physiologicalReaction>
</comment>
<dbReference type="GO" id="GO:0046872">
    <property type="term" value="F:metal ion binding"/>
    <property type="evidence" value="ECO:0007669"/>
    <property type="project" value="UniProtKB-KW"/>
</dbReference>
<evidence type="ECO:0000256" key="10">
    <source>
        <dbReference type="ARBA" id="ARBA00023146"/>
    </source>
</evidence>
<comment type="catalytic activity">
    <reaction evidence="16">
        <text>S-sulfanyl-L-cysteine + L-cysteine = S-disulfanyl-L-cysteine + L-alanine</text>
        <dbReference type="Rhea" id="RHEA:78627"/>
        <dbReference type="ChEBI" id="CHEBI:35235"/>
        <dbReference type="ChEBI" id="CHEBI:57972"/>
        <dbReference type="ChEBI" id="CHEBI:58591"/>
        <dbReference type="ChEBI" id="CHEBI:229465"/>
    </reaction>
    <physiologicalReaction direction="left-to-right" evidence="16">
        <dbReference type="Rhea" id="RHEA:78628"/>
    </physiologicalReaction>
</comment>
<dbReference type="InterPro" id="IPR009080">
    <property type="entry name" value="tRNAsynth_Ia_anticodon-bd"/>
</dbReference>